<proteinExistence type="predicted"/>
<dbReference type="RefSeq" id="WP_302049020.1">
    <property type="nucleotide sequence ID" value="NZ_JAMJEV010000010.1"/>
</dbReference>
<gene>
    <name evidence="1" type="ORF">M8H41_13495</name>
</gene>
<reference evidence="1" key="1">
    <citation type="submission" date="2022-05" db="EMBL/GenBank/DDBJ databases">
        <title>Expanded diversity of anoxic marine methylotrophy in a Black Sea sulfate reducing microorganism.</title>
        <authorList>
            <person name="Fischer P.Q."/>
            <person name="Stams A.J.M."/>
            <person name="Villanueva L."/>
            <person name="Sousa D.Z."/>
        </authorList>
    </citation>
    <scope>NUCLEOTIDE SEQUENCE</scope>
    <source>
        <strain evidence="1">P130</strain>
    </source>
</reference>
<evidence type="ECO:0000313" key="2">
    <source>
        <dbReference type="Proteomes" id="UP001176021"/>
    </source>
</evidence>
<name>A0ABT8QT98_9FIRM</name>
<evidence type="ECO:0000313" key="1">
    <source>
        <dbReference type="EMBL" id="MDO0823860.1"/>
    </source>
</evidence>
<sequence length="88" mass="9583">MYFAGIDQGTKTQIKIGDVPATLHESEIAKVNAIQFIKNGIEYTAGTRYDGGISLDDLKKICASIVVPVNNPPANFYIDKTVLQLLRG</sequence>
<accession>A0ABT8QT98</accession>
<comment type="caution">
    <text evidence="1">The sequence shown here is derived from an EMBL/GenBank/DDBJ whole genome shotgun (WGS) entry which is preliminary data.</text>
</comment>
<keyword evidence="2" id="KW-1185">Reference proteome</keyword>
<protein>
    <submittedName>
        <fullName evidence="1">Uncharacterized protein</fullName>
    </submittedName>
</protein>
<organism evidence="1 2">
    <name type="scientific">Desulfosporosinus nitroreducens</name>
    <dbReference type="NCBI Taxonomy" id="2018668"/>
    <lineage>
        <taxon>Bacteria</taxon>
        <taxon>Bacillati</taxon>
        <taxon>Bacillota</taxon>
        <taxon>Clostridia</taxon>
        <taxon>Eubacteriales</taxon>
        <taxon>Desulfitobacteriaceae</taxon>
        <taxon>Desulfosporosinus</taxon>
    </lineage>
</organism>
<dbReference type="Proteomes" id="UP001176021">
    <property type="component" value="Unassembled WGS sequence"/>
</dbReference>
<dbReference type="EMBL" id="JAMJEV010000010">
    <property type="protein sequence ID" value="MDO0823860.1"/>
    <property type="molecule type" value="Genomic_DNA"/>
</dbReference>